<dbReference type="AlphaFoldDB" id="A0AAW9RGM1"/>
<feature type="transmembrane region" description="Helical" evidence="5">
    <location>
        <begin position="27"/>
        <end position="49"/>
    </location>
</feature>
<feature type="transmembrane region" description="Helical" evidence="5">
    <location>
        <begin position="402"/>
        <end position="421"/>
    </location>
</feature>
<keyword evidence="3 5" id="KW-1133">Transmembrane helix</keyword>
<accession>A0AAW9RGM1</accession>
<gene>
    <name evidence="7" type="ORF">V3330_04485</name>
</gene>
<sequence length="460" mass="50327">MLNRSIFPVLMLLVAIAPLPLGSNREWAWSICAAIVGVLGLLWGLSLSFNRSSSPSQPNPWIVLAFVFACIWVVVQQAAWVPASWKHPLWGMTSTVLARDVADAISVNPHATVSAMMRLLTYALSFMLAFHLGRERERALAAFGWIAMAGLVYGIFGLAVYWSGYHPGWLFGDRVLPEDVRSTFVNRNHFATWQGLSLLVAMAYYYQRLSRPPVKPYQVPMDRAAAAEEFIRRAWMPLAALLLMSSALILTHSRGGFVAAVAGTLVLVYLLDRRGRRHRAASRVTVIAAVGVASLAFFLTSEVLLERINHTDITTEERLAVYADVTRGISDNPLLGFGYGTFSDSFRMYNQVGTAVHYDRAHNTWLENAFELGLPAAVLLYAALAGLALICLGGVSRRHRDWVFPATGVAASVLVAMHSMVDFSLQIPAVAILYACIMGVCCAQAYSSSAGVSGFGHATR</sequence>
<feature type="transmembrane region" description="Helical" evidence="5">
    <location>
        <begin position="140"/>
        <end position="162"/>
    </location>
</feature>
<name>A0AAW9RGM1_9GAMM</name>
<evidence type="ECO:0000256" key="1">
    <source>
        <dbReference type="ARBA" id="ARBA00004141"/>
    </source>
</evidence>
<protein>
    <submittedName>
        <fullName evidence="7">O-antigen ligase family protein</fullName>
    </submittedName>
</protein>
<evidence type="ECO:0000256" key="3">
    <source>
        <dbReference type="ARBA" id="ARBA00022989"/>
    </source>
</evidence>
<feature type="transmembrane region" description="Helical" evidence="5">
    <location>
        <begin position="5"/>
        <end position="21"/>
    </location>
</feature>
<organism evidence="7 8">
    <name type="scientific">Elongatibacter sediminis</name>
    <dbReference type="NCBI Taxonomy" id="3119006"/>
    <lineage>
        <taxon>Bacteria</taxon>
        <taxon>Pseudomonadati</taxon>
        <taxon>Pseudomonadota</taxon>
        <taxon>Gammaproteobacteria</taxon>
        <taxon>Chromatiales</taxon>
        <taxon>Wenzhouxiangellaceae</taxon>
        <taxon>Elongatibacter</taxon>
    </lineage>
</organism>
<feature type="transmembrane region" description="Helical" evidence="5">
    <location>
        <begin position="61"/>
        <end position="80"/>
    </location>
</feature>
<dbReference type="Pfam" id="PF04932">
    <property type="entry name" value="Wzy_C"/>
    <property type="match status" value="1"/>
</dbReference>
<dbReference type="GO" id="GO:0016874">
    <property type="term" value="F:ligase activity"/>
    <property type="evidence" value="ECO:0007669"/>
    <property type="project" value="UniProtKB-KW"/>
</dbReference>
<comment type="caution">
    <text evidence="7">The sequence shown here is derived from an EMBL/GenBank/DDBJ whole genome shotgun (WGS) entry which is preliminary data.</text>
</comment>
<feature type="transmembrane region" description="Helical" evidence="5">
    <location>
        <begin position="115"/>
        <end position="133"/>
    </location>
</feature>
<keyword evidence="8" id="KW-1185">Reference proteome</keyword>
<reference evidence="7 8" key="1">
    <citation type="submission" date="2024-02" db="EMBL/GenBank/DDBJ databases">
        <title>A novel Wenzhouxiangellaceae bacterium, isolated from coastal sediments.</title>
        <authorList>
            <person name="Du Z.-J."/>
            <person name="Ye Y.-Q."/>
            <person name="Zhang X.-Y."/>
        </authorList>
    </citation>
    <scope>NUCLEOTIDE SEQUENCE [LARGE SCALE GENOMIC DNA]</scope>
    <source>
        <strain evidence="7 8">CH-27</strain>
    </source>
</reference>
<dbReference type="Proteomes" id="UP001359886">
    <property type="component" value="Unassembled WGS sequence"/>
</dbReference>
<evidence type="ECO:0000256" key="4">
    <source>
        <dbReference type="ARBA" id="ARBA00023136"/>
    </source>
</evidence>
<keyword evidence="4 5" id="KW-0472">Membrane</keyword>
<evidence type="ECO:0000256" key="2">
    <source>
        <dbReference type="ARBA" id="ARBA00022692"/>
    </source>
</evidence>
<evidence type="ECO:0000313" key="7">
    <source>
        <dbReference type="EMBL" id="MEJ8566871.1"/>
    </source>
</evidence>
<dbReference type="PANTHER" id="PTHR37422">
    <property type="entry name" value="TEICHURONIC ACID BIOSYNTHESIS PROTEIN TUAE"/>
    <property type="match status" value="1"/>
</dbReference>
<feature type="transmembrane region" description="Helical" evidence="5">
    <location>
        <begin position="372"/>
        <end position="395"/>
    </location>
</feature>
<keyword evidence="7" id="KW-0436">Ligase</keyword>
<dbReference type="GO" id="GO:0016020">
    <property type="term" value="C:membrane"/>
    <property type="evidence" value="ECO:0007669"/>
    <property type="project" value="UniProtKB-SubCell"/>
</dbReference>
<dbReference type="PANTHER" id="PTHR37422:SF23">
    <property type="entry name" value="TEICHURONIC ACID BIOSYNTHESIS PROTEIN TUAE"/>
    <property type="match status" value="1"/>
</dbReference>
<proteinExistence type="predicted"/>
<feature type="transmembrane region" description="Helical" evidence="5">
    <location>
        <begin position="427"/>
        <end position="446"/>
    </location>
</feature>
<dbReference type="InterPro" id="IPR007016">
    <property type="entry name" value="O-antigen_ligase-rel_domated"/>
</dbReference>
<evidence type="ECO:0000259" key="6">
    <source>
        <dbReference type="Pfam" id="PF04932"/>
    </source>
</evidence>
<evidence type="ECO:0000256" key="5">
    <source>
        <dbReference type="SAM" id="Phobius"/>
    </source>
</evidence>
<dbReference type="InterPro" id="IPR051533">
    <property type="entry name" value="WaaL-like"/>
</dbReference>
<comment type="subcellular location">
    <subcellularLocation>
        <location evidence="1">Membrane</location>
        <topology evidence="1">Multi-pass membrane protein</topology>
    </subcellularLocation>
</comment>
<evidence type="ECO:0000313" key="8">
    <source>
        <dbReference type="Proteomes" id="UP001359886"/>
    </source>
</evidence>
<keyword evidence="2 5" id="KW-0812">Transmembrane</keyword>
<feature type="transmembrane region" description="Helical" evidence="5">
    <location>
        <begin position="284"/>
        <end position="305"/>
    </location>
</feature>
<dbReference type="EMBL" id="JAZHOG010000002">
    <property type="protein sequence ID" value="MEJ8566871.1"/>
    <property type="molecule type" value="Genomic_DNA"/>
</dbReference>
<feature type="transmembrane region" description="Helical" evidence="5">
    <location>
        <begin position="256"/>
        <end position="272"/>
    </location>
</feature>
<feature type="domain" description="O-antigen ligase-related" evidence="6">
    <location>
        <begin position="239"/>
        <end position="380"/>
    </location>
</feature>